<evidence type="ECO:0008006" key="3">
    <source>
        <dbReference type="Google" id="ProtNLM"/>
    </source>
</evidence>
<organism evidence="1 2">
    <name type="scientific">Holothuria leucospilota</name>
    <name type="common">Black long sea cucumber</name>
    <name type="synonym">Mertensiothuria leucospilota</name>
    <dbReference type="NCBI Taxonomy" id="206669"/>
    <lineage>
        <taxon>Eukaryota</taxon>
        <taxon>Metazoa</taxon>
        <taxon>Echinodermata</taxon>
        <taxon>Eleutherozoa</taxon>
        <taxon>Echinozoa</taxon>
        <taxon>Holothuroidea</taxon>
        <taxon>Aspidochirotacea</taxon>
        <taxon>Aspidochirotida</taxon>
        <taxon>Holothuriidae</taxon>
        <taxon>Holothuria</taxon>
    </lineage>
</organism>
<proteinExistence type="predicted"/>
<accession>A0A9Q1CC75</accession>
<evidence type="ECO:0000313" key="2">
    <source>
        <dbReference type="Proteomes" id="UP001152320"/>
    </source>
</evidence>
<reference evidence="1" key="1">
    <citation type="submission" date="2021-10" db="EMBL/GenBank/DDBJ databases">
        <title>Tropical sea cucumber genome reveals ecological adaptation and Cuvierian tubules defense mechanism.</title>
        <authorList>
            <person name="Chen T."/>
        </authorList>
    </citation>
    <scope>NUCLEOTIDE SEQUENCE</scope>
    <source>
        <strain evidence="1">Nanhai2018</strain>
        <tissue evidence="1">Muscle</tissue>
    </source>
</reference>
<dbReference type="AlphaFoldDB" id="A0A9Q1CC75"/>
<name>A0A9Q1CC75_HOLLE</name>
<sequence length="125" mass="14254">MSCMSQESVLYLLCIVYASNLDADSLGKAIVFADDNKSYKDTSTHADDNYFLVGLGQVFRWWHDCEMLFNVNKCKIYMFVMIYGLCFICLKGSNGVRDVLEILRDELKLCMALCGEFLLVFALLT</sequence>
<protein>
    <recommendedName>
        <fullName evidence="3">Reverse transcriptase domain-containing protein</fullName>
    </recommendedName>
</protein>
<comment type="caution">
    <text evidence="1">The sequence shown here is derived from an EMBL/GenBank/DDBJ whole genome shotgun (WGS) entry which is preliminary data.</text>
</comment>
<evidence type="ECO:0000313" key="1">
    <source>
        <dbReference type="EMBL" id="KAJ8042053.1"/>
    </source>
</evidence>
<dbReference type="Proteomes" id="UP001152320">
    <property type="component" value="Chromosome 5"/>
</dbReference>
<keyword evidence="2" id="KW-1185">Reference proteome</keyword>
<dbReference type="EMBL" id="JAIZAY010000005">
    <property type="protein sequence ID" value="KAJ8042053.1"/>
    <property type="molecule type" value="Genomic_DNA"/>
</dbReference>
<gene>
    <name evidence="1" type="ORF">HOLleu_13023</name>
</gene>